<comment type="caution">
    <text evidence="4">The sequence shown here is derived from an EMBL/GenBank/DDBJ whole genome shotgun (WGS) entry which is preliminary data.</text>
</comment>
<feature type="domain" description="Carrier" evidence="3">
    <location>
        <begin position="6"/>
        <end position="81"/>
    </location>
</feature>
<evidence type="ECO:0000256" key="1">
    <source>
        <dbReference type="ARBA" id="ARBA00022450"/>
    </source>
</evidence>
<dbReference type="GO" id="GO:0017000">
    <property type="term" value="P:antibiotic biosynthetic process"/>
    <property type="evidence" value="ECO:0007669"/>
    <property type="project" value="UniProtKB-ARBA"/>
</dbReference>
<organism evidence="4 5">
    <name type="scientific">Streptomyces viridochromogenes</name>
    <dbReference type="NCBI Taxonomy" id="1938"/>
    <lineage>
        <taxon>Bacteria</taxon>
        <taxon>Bacillati</taxon>
        <taxon>Actinomycetota</taxon>
        <taxon>Actinomycetes</taxon>
        <taxon>Kitasatosporales</taxon>
        <taxon>Streptomycetaceae</taxon>
        <taxon>Streptomyces</taxon>
    </lineage>
</organism>
<accession>A0A0J7ZLB8</accession>
<dbReference type="AlphaFoldDB" id="A0A0J7ZLB8"/>
<keyword evidence="2" id="KW-0597">Phosphoprotein</keyword>
<evidence type="ECO:0000256" key="2">
    <source>
        <dbReference type="ARBA" id="ARBA00022553"/>
    </source>
</evidence>
<dbReference type="RefSeq" id="WP_048579968.1">
    <property type="nucleotide sequence ID" value="NZ_LFNT01000004.1"/>
</dbReference>
<dbReference type="PATRIC" id="fig|1938.3.peg.1599"/>
<evidence type="ECO:0000313" key="5">
    <source>
        <dbReference type="Proteomes" id="UP000037432"/>
    </source>
</evidence>
<evidence type="ECO:0000313" key="4">
    <source>
        <dbReference type="EMBL" id="KMS76217.1"/>
    </source>
</evidence>
<dbReference type="Proteomes" id="UP000037432">
    <property type="component" value="Unassembled WGS sequence"/>
</dbReference>
<dbReference type="Gene3D" id="1.10.1200.10">
    <property type="entry name" value="ACP-like"/>
    <property type="match status" value="1"/>
</dbReference>
<name>A0A0J7ZLB8_STRVR</name>
<dbReference type="Pfam" id="PF00550">
    <property type="entry name" value="PP-binding"/>
    <property type="match status" value="1"/>
</dbReference>
<reference evidence="4 5" key="1">
    <citation type="submission" date="2015-06" db="EMBL/GenBank/DDBJ databases">
        <authorList>
            <person name="Ju K.-S."/>
            <person name="Doroghazi J.R."/>
            <person name="Metcalf W.W."/>
        </authorList>
    </citation>
    <scope>NUCLEOTIDE SEQUENCE [LARGE SCALE GENOMIC DNA]</scope>
    <source>
        <strain evidence="4 5">NRRL 3414</strain>
    </source>
</reference>
<dbReference type="PROSITE" id="PS50075">
    <property type="entry name" value="CARRIER"/>
    <property type="match status" value="1"/>
</dbReference>
<dbReference type="SUPFAM" id="SSF47336">
    <property type="entry name" value="ACP-like"/>
    <property type="match status" value="1"/>
</dbReference>
<dbReference type="InterPro" id="IPR036736">
    <property type="entry name" value="ACP-like_sf"/>
</dbReference>
<evidence type="ECO:0000259" key="3">
    <source>
        <dbReference type="PROSITE" id="PS50075"/>
    </source>
</evidence>
<dbReference type="InterPro" id="IPR020806">
    <property type="entry name" value="PKS_PP-bd"/>
</dbReference>
<gene>
    <name evidence="4" type="ORF">ACM01_05765</name>
</gene>
<dbReference type="SMART" id="SM00823">
    <property type="entry name" value="PKS_PP"/>
    <property type="match status" value="1"/>
</dbReference>
<dbReference type="InterPro" id="IPR009081">
    <property type="entry name" value="PP-bd_ACP"/>
</dbReference>
<sequence length="93" mass="10262">MNLQDQKAPDRVEVLTEIWRKVLGKPDLDENSDLFENDGSSLHVLQITGMIHDALGVDVKLRHVFSYTSPRSLSDFLEGELGQGDVAANGTNP</sequence>
<protein>
    <submittedName>
        <fullName evidence="4">Peptide synthetase Nrp (Peptide synthase)</fullName>
    </submittedName>
</protein>
<proteinExistence type="predicted"/>
<dbReference type="EMBL" id="LFNT01000004">
    <property type="protein sequence ID" value="KMS76217.1"/>
    <property type="molecule type" value="Genomic_DNA"/>
</dbReference>
<dbReference type="GO" id="GO:0031177">
    <property type="term" value="F:phosphopantetheine binding"/>
    <property type="evidence" value="ECO:0007669"/>
    <property type="project" value="InterPro"/>
</dbReference>
<keyword evidence="1" id="KW-0596">Phosphopantetheine</keyword>
<dbReference type="OrthoDB" id="4296968at2"/>